<dbReference type="Proteomes" id="UP001472677">
    <property type="component" value="Unassembled WGS sequence"/>
</dbReference>
<keyword evidence="2" id="KW-1185">Reference proteome</keyword>
<gene>
    <name evidence="1" type="ORF">V6N12_035333</name>
</gene>
<organism evidence="1 2">
    <name type="scientific">Hibiscus sabdariffa</name>
    <name type="common">roselle</name>
    <dbReference type="NCBI Taxonomy" id="183260"/>
    <lineage>
        <taxon>Eukaryota</taxon>
        <taxon>Viridiplantae</taxon>
        <taxon>Streptophyta</taxon>
        <taxon>Embryophyta</taxon>
        <taxon>Tracheophyta</taxon>
        <taxon>Spermatophyta</taxon>
        <taxon>Magnoliopsida</taxon>
        <taxon>eudicotyledons</taxon>
        <taxon>Gunneridae</taxon>
        <taxon>Pentapetalae</taxon>
        <taxon>rosids</taxon>
        <taxon>malvids</taxon>
        <taxon>Malvales</taxon>
        <taxon>Malvaceae</taxon>
        <taxon>Malvoideae</taxon>
        <taxon>Hibiscus</taxon>
    </lineage>
</organism>
<dbReference type="PANTHER" id="PTHR32054:SF9">
    <property type="entry name" value="OS04G0116200 PROTEIN"/>
    <property type="match status" value="1"/>
</dbReference>
<reference evidence="1 2" key="1">
    <citation type="journal article" date="2024" name="G3 (Bethesda)">
        <title>Genome assembly of Hibiscus sabdariffa L. provides insights into metabolisms of medicinal natural products.</title>
        <authorList>
            <person name="Kim T."/>
        </authorList>
    </citation>
    <scope>NUCLEOTIDE SEQUENCE [LARGE SCALE GENOMIC DNA]</scope>
    <source>
        <strain evidence="1">TK-2024</strain>
        <tissue evidence="1">Old leaves</tissue>
    </source>
</reference>
<comment type="caution">
    <text evidence="1">The sequence shown here is derived from an EMBL/GenBank/DDBJ whole genome shotgun (WGS) entry which is preliminary data.</text>
</comment>
<dbReference type="PANTHER" id="PTHR32054">
    <property type="entry name" value="HEAVY CHAIN, PUTATIVE, EXPRESSED-RELATED-RELATED"/>
    <property type="match status" value="1"/>
</dbReference>
<proteinExistence type="predicted"/>
<evidence type="ECO:0000313" key="2">
    <source>
        <dbReference type="Proteomes" id="UP001472677"/>
    </source>
</evidence>
<accession>A0ABR2BTM5</accession>
<name>A0ABR2BTM5_9ROSI</name>
<protein>
    <submittedName>
        <fullName evidence="1">Uncharacterized protein</fullName>
    </submittedName>
</protein>
<dbReference type="EMBL" id="JBBPBM010000089">
    <property type="protein sequence ID" value="KAK8510010.1"/>
    <property type="molecule type" value="Genomic_DNA"/>
</dbReference>
<evidence type="ECO:0000313" key="1">
    <source>
        <dbReference type="EMBL" id="KAK8510010.1"/>
    </source>
</evidence>
<sequence>MEADGRGVVMIKRAEIDTRAPFSSVKEAVALFGEKVLAGELYANRLKEVGNSTCLFSPFGHACVPFASLLSVHLLLAIHVMHCGLIHDLYGKSSCNCSYVVPRFLLVVKPRYSLGLSCDGIKFYQVKFQQMHGEASLGTVTAELEETKHNLEKAREESMAMSNCLSSLKEELERTKRELQKMKERETEKVMMELEIEDVQVVPQTSNEQGTEYQKKRYVTFANPPSLAQVIVPQGVEKLERHPSLRKKKKKPLIPLIGGIFSRKKGNPEFASPRSP</sequence>